<dbReference type="GO" id="GO:0008270">
    <property type="term" value="F:zinc ion binding"/>
    <property type="evidence" value="ECO:0007669"/>
    <property type="project" value="UniProtKB-KW"/>
</dbReference>
<sequence length="393" mass="44285">MATANPLERIFSVDYKNKLQQIVNVCRWGKGLDNLDGPEGVTIGNSTGDIYVADRGNHCVKVFDNNCKSLFKFGDEEGEGKMYHPIGLAICRDRILITQRRNYILIYQVNGKFVSRIGKPGKGELEFDHPRGLTFDESNGEVYICDYNNNRIQILSKEFAFKTQFGLDTLRYPLDVKLSKESIFVLEHSNPCLHLFNYDLILQKSVISRGTGLIILSPREVILGLQQILHGLNDTFVTLSTPSLIAGYRFNLTTQCLKVALINWGDFQECGGILTWTGEDDITFIDNVEIQEKLSDFHNYCHGRQQQTDILHREVRKNAIELQNAIVDLDNIIPDMPMAMDSSIFLSENDSQEGNINSSIDNSSEAIGVTTINNSVLAENSDYKLIKSSKGRD</sequence>
<dbReference type="PANTHER" id="PTHR24104:SF25">
    <property type="entry name" value="PROTEIN LIN-41"/>
    <property type="match status" value="1"/>
</dbReference>
<dbReference type="AlphaFoldDB" id="A0AAV7K3K2"/>
<dbReference type="CDD" id="cd05819">
    <property type="entry name" value="NHL"/>
    <property type="match status" value="1"/>
</dbReference>
<evidence type="ECO:0000256" key="1">
    <source>
        <dbReference type="ARBA" id="ARBA00022737"/>
    </source>
</evidence>
<keyword evidence="5" id="KW-1185">Reference proteome</keyword>
<evidence type="ECO:0000313" key="5">
    <source>
        <dbReference type="Proteomes" id="UP001165289"/>
    </source>
</evidence>
<gene>
    <name evidence="3" type="ORF">LOD99_1937</name>
    <name evidence="4" type="ORF">LOD99_1970</name>
</gene>
<dbReference type="PROSITE" id="PS51125">
    <property type="entry name" value="NHL"/>
    <property type="match status" value="2"/>
</dbReference>
<evidence type="ECO:0000256" key="2">
    <source>
        <dbReference type="PROSITE-ProRule" id="PRU00504"/>
    </source>
</evidence>
<feature type="repeat" description="NHL" evidence="2">
    <location>
        <begin position="25"/>
        <end position="66"/>
    </location>
</feature>
<feature type="repeat" description="NHL" evidence="2">
    <location>
        <begin position="114"/>
        <end position="158"/>
    </location>
</feature>
<organism evidence="4 5">
    <name type="scientific">Oopsacas minuta</name>
    <dbReference type="NCBI Taxonomy" id="111878"/>
    <lineage>
        <taxon>Eukaryota</taxon>
        <taxon>Metazoa</taxon>
        <taxon>Porifera</taxon>
        <taxon>Hexactinellida</taxon>
        <taxon>Hexasterophora</taxon>
        <taxon>Lyssacinosida</taxon>
        <taxon>Leucopsacidae</taxon>
        <taxon>Oopsacas</taxon>
    </lineage>
</organism>
<dbReference type="InterPro" id="IPR050952">
    <property type="entry name" value="TRIM-NHL_E3_ligases"/>
</dbReference>
<dbReference type="Proteomes" id="UP001165289">
    <property type="component" value="Unassembled WGS sequence"/>
</dbReference>
<dbReference type="PANTHER" id="PTHR24104">
    <property type="entry name" value="E3 UBIQUITIN-PROTEIN LIGASE NHLRC1-RELATED"/>
    <property type="match status" value="1"/>
</dbReference>
<protein>
    <submittedName>
        <fullName evidence="4">E3 ubiquitin-protein ligase TRIM71-like</fullName>
    </submittedName>
</protein>
<name>A0AAV7K3K2_9METZ</name>
<dbReference type="Gene3D" id="2.120.10.30">
    <property type="entry name" value="TolB, C-terminal domain"/>
    <property type="match status" value="1"/>
</dbReference>
<evidence type="ECO:0000313" key="3">
    <source>
        <dbReference type="EMBL" id="KAI6655795.1"/>
    </source>
</evidence>
<dbReference type="InterPro" id="IPR011042">
    <property type="entry name" value="6-blade_b-propeller_TolB-like"/>
</dbReference>
<evidence type="ECO:0000313" key="4">
    <source>
        <dbReference type="EMBL" id="KAI6655829.1"/>
    </source>
</evidence>
<reference evidence="4" key="1">
    <citation type="submission" date="2022-02" db="EMBL/GenBank/DDBJ databases">
        <authorList>
            <person name="Santini S."/>
            <person name="Jourda C."/>
            <person name="Belahbib H."/>
            <person name="Rocher C."/>
            <person name="Selva M."/>
            <person name="Borchiellini C."/>
            <person name="Renard E."/>
        </authorList>
    </citation>
    <scope>NUCLEOTIDE SEQUENCE</scope>
    <source>
        <strain evidence="4">SPO-2</strain>
    </source>
</reference>
<dbReference type="Pfam" id="PF01436">
    <property type="entry name" value="NHL"/>
    <property type="match status" value="2"/>
</dbReference>
<dbReference type="SUPFAM" id="SSF63825">
    <property type="entry name" value="YWTD domain"/>
    <property type="match status" value="1"/>
</dbReference>
<keyword evidence="1" id="KW-0677">Repeat</keyword>
<dbReference type="EMBL" id="JAKMXF010000177">
    <property type="protein sequence ID" value="KAI6655795.1"/>
    <property type="molecule type" value="Genomic_DNA"/>
</dbReference>
<comment type="caution">
    <text evidence="4">The sequence shown here is derived from an EMBL/GenBank/DDBJ whole genome shotgun (WGS) entry which is preliminary data.</text>
</comment>
<proteinExistence type="predicted"/>
<reference evidence="4 5" key="2">
    <citation type="journal article" date="2023" name="BMC Biol.">
        <title>The compact genome of the sponge Oopsacas minuta (Hexactinellida) is lacking key metazoan core genes.</title>
        <authorList>
            <person name="Santini S."/>
            <person name="Schenkelaars Q."/>
            <person name="Jourda C."/>
            <person name="Duchesne M."/>
            <person name="Belahbib H."/>
            <person name="Rocher C."/>
            <person name="Selva M."/>
            <person name="Riesgo A."/>
            <person name="Vervoort M."/>
            <person name="Leys S.P."/>
            <person name="Kodjabachian L."/>
            <person name="Le Bivic A."/>
            <person name="Borchiellini C."/>
            <person name="Claverie J.M."/>
            <person name="Renard E."/>
        </authorList>
    </citation>
    <scope>NUCLEOTIDE SEQUENCE [LARGE SCALE GENOMIC DNA]</scope>
    <source>
        <strain evidence="4">SPO-2</strain>
    </source>
</reference>
<accession>A0AAV7K3K2</accession>
<dbReference type="InterPro" id="IPR001258">
    <property type="entry name" value="NHL_repeat"/>
</dbReference>
<dbReference type="EMBL" id="JAKMXF010000177">
    <property type="protein sequence ID" value="KAI6655829.1"/>
    <property type="molecule type" value="Genomic_DNA"/>
</dbReference>